<reference evidence="1 2" key="1">
    <citation type="journal article" date="2019" name="Philos. Trans. R. Soc. Lond., B, Biol. Sci.">
        <title>Ant behaviour and brain gene expression of defending hosts depend on the ecological success of the intruding social parasite.</title>
        <authorList>
            <person name="Kaur R."/>
            <person name="Stoldt M."/>
            <person name="Jongepier E."/>
            <person name="Feldmeyer B."/>
            <person name="Menzel F."/>
            <person name="Bornberg-Bauer E."/>
            <person name="Foitzik S."/>
        </authorList>
    </citation>
    <scope>NUCLEOTIDE SEQUENCE [LARGE SCALE GENOMIC DNA]</scope>
    <source>
        <tissue evidence="1">Whole body</tissue>
    </source>
</reference>
<evidence type="ECO:0000313" key="1">
    <source>
        <dbReference type="EMBL" id="TGZ53384.1"/>
    </source>
</evidence>
<dbReference type="Proteomes" id="UP000310200">
    <property type="component" value="Unassembled WGS sequence"/>
</dbReference>
<name>A0A4V3SBL3_9HYME</name>
<evidence type="ECO:0000313" key="2">
    <source>
        <dbReference type="Proteomes" id="UP000310200"/>
    </source>
</evidence>
<dbReference type="STRING" id="300112.A0A4V3SBL3"/>
<gene>
    <name evidence="1" type="ORF">DBV15_01469</name>
</gene>
<protein>
    <submittedName>
        <fullName evidence="1">Uncharacterized protein</fullName>
    </submittedName>
</protein>
<organism evidence="1 2">
    <name type="scientific">Temnothorax longispinosus</name>
    <dbReference type="NCBI Taxonomy" id="300112"/>
    <lineage>
        <taxon>Eukaryota</taxon>
        <taxon>Metazoa</taxon>
        <taxon>Ecdysozoa</taxon>
        <taxon>Arthropoda</taxon>
        <taxon>Hexapoda</taxon>
        <taxon>Insecta</taxon>
        <taxon>Pterygota</taxon>
        <taxon>Neoptera</taxon>
        <taxon>Endopterygota</taxon>
        <taxon>Hymenoptera</taxon>
        <taxon>Apocrita</taxon>
        <taxon>Aculeata</taxon>
        <taxon>Formicoidea</taxon>
        <taxon>Formicidae</taxon>
        <taxon>Myrmicinae</taxon>
        <taxon>Temnothorax</taxon>
    </lineage>
</organism>
<accession>A0A4V3SBL3</accession>
<comment type="caution">
    <text evidence="1">The sequence shown here is derived from an EMBL/GenBank/DDBJ whole genome shotgun (WGS) entry which is preliminary data.</text>
</comment>
<dbReference type="EMBL" id="QBLH01001040">
    <property type="protein sequence ID" value="TGZ53384.1"/>
    <property type="molecule type" value="Genomic_DNA"/>
</dbReference>
<sequence>MDTHWKDNSMCPTDNDYKTMATRSKCWPGGQTDGNRFPPVKKTCRRYQIQRDSITKHTITIATCVCKGINDKSHCNDPTEGKLSPPTTHAPRRDRGRQTLSILMMPVPSPSKGGELLGQVSSLPNVKNNIPLKVLGIASDQDGLNGYRPRSRTKRFMANNTIALNRALYGTGKQ</sequence>
<proteinExistence type="predicted"/>
<keyword evidence="2" id="KW-1185">Reference proteome</keyword>
<dbReference type="AlphaFoldDB" id="A0A4V3SBL3"/>